<dbReference type="STRING" id="574650.SAMN04487966_11511"/>
<evidence type="ECO:0000313" key="2">
    <source>
        <dbReference type="EMBL" id="SFV24887.1"/>
    </source>
</evidence>
<dbReference type="OrthoDB" id="10004299at2"/>
<evidence type="ECO:0000256" key="1">
    <source>
        <dbReference type="SAM" id="MobiDB-lite"/>
    </source>
</evidence>
<name>A0A1I7MSG5_9MICC</name>
<accession>A0A1I7MSG5</accession>
<proteinExistence type="predicted"/>
<dbReference type="AlphaFoldDB" id="A0A1I7MSG5"/>
<evidence type="ECO:0000313" key="3">
    <source>
        <dbReference type="Proteomes" id="UP000198881"/>
    </source>
</evidence>
<feature type="region of interest" description="Disordered" evidence="1">
    <location>
        <begin position="217"/>
        <end position="238"/>
    </location>
</feature>
<sequence>MDSPITTALDDLIRRSAPPPIQARRPATEENLKQFKPAPEREHARLDEATSRRLTSMTPSAQYKWASRTLTESAESRAGLTNEQAALISHVIASNETIRDNMVMDVAGSQIKCDRLVQAFRVADDARRPAMAGLTAAALYLNGHHPDSVYAVARHTSDRLARSVRTAADQGVDPQAWVMAIDTGQLQERLHVADRHHYRNQMSVEMGRIDRLGWNDDRELKRPPAVGNEPRAYQGPEK</sequence>
<keyword evidence="3" id="KW-1185">Reference proteome</keyword>
<feature type="compositionally biased region" description="Basic and acidic residues" evidence="1">
    <location>
        <begin position="26"/>
        <end position="51"/>
    </location>
</feature>
<gene>
    <name evidence="2" type="ORF">SAMN04487966_11511</name>
</gene>
<reference evidence="2 3" key="1">
    <citation type="submission" date="2016-10" db="EMBL/GenBank/DDBJ databases">
        <authorList>
            <person name="de Groot N.N."/>
        </authorList>
    </citation>
    <scope>NUCLEOTIDE SEQUENCE [LARGE SCALE GENOMIC DNA]</scope>
    <source>
        <strain evidence="2 3">CGMCC 1.7054</strain>
    </source>
</reference>
<dbReference type="Proteomes" id="UP000198881">
    <property type="component" value="Unassembled WGS sequence"/>
</dbReference>
<protein>
    <submittedName>
        <fullName evidence="2">Uncharacterized protein</fullName>
    </submittedName>
</protein>
<dbReference type="RefSeq" id="WP_143109517.1">
    <property type="nucleotide sequence ID" value="NZ_FPCG01000015.1"/>
</dbReference>
<feature type="region of interest" description="Disordered" evidence="1">
    <location>
        <begin position="1"/>
        <end position="54"/>
    </location>
</feature>
<organism evidence="2 3">
    <name type="scientific">Micrococcus terreus</name>
    <dbReference type="NCBI Taxonomy" id="574650"/>
    <lineage>
        <taxon>Bacteria</taxon>
        <taxon>Bacillati</taxon>
        <taxon>Actinomycetota</taxon>
        <taxon>Actinomycetes</taxon>
        <taxon>Micrococcales</taxon>
        <taxon>Micrococcaceae</taxon>
        <taxon>Micrococcus</taxon>
    </lineage>
</organism>
<dbReference type="EMBL" id="FPCG01000015">
    <property type="protein sequence ID" value="SFV24887.1"/>
    <property type="molecule type" value="Genomic_DNA"/>
</dbReference>